<feature type="non-terminal residue" evidence="1">
    <location>
        <position position="1"/>
    </location>
</feature>
<organism evidence="1 2">
    <name type="scientific">Prorocentrum cordatum</name>
    <dbReference type="NCBI Taxonomy" id="2364126"/>
    <lineage>
        <taxon>Eukaryota</taxon>
        <taxon>Sar</taxon>
        <taxon>Alveolata</taxon>
        <taxon>Dinophyceae</taxon>
        <taxon>Prorocentrales</taxon>
        <taxon>Prorocentraceae</taxon>
        <taxon>Prorocentrum</taxon>
    </lineage>
</organism>
<protein>
    <recommendedName>
        <fullName evidence="3">Subtilisin</fullName>
    </recommendedName>
</protein>
<keyword evidence="2" id="KW-1185">Reference proteome</keyword>
<sequence>LLESEPRSLPRWRPGEAAAFGRHVPSCANPLLLSRRSGEGSRADGAANEEYLNHAEAQDVWAGRSGPIIVKYDIQNDAEGDKDGAAFVLQGSPEGAGGDGLTVWAPGGASQKEEQLLILQ</sequence>
<dbReference type="EMBL" id="CAUYUJ010020710">
    <property type="protein sequence ID" value="CAK0900008.1"/>
    <property type="molecule type" value="Genomic_DNA"/>
</dbReference>
<proteinExistence type="predicted"/>
<dbReference type="Proteomes" id="UP001189429">
    <property type="component" value="Unassembled WGS sequence"/>
</dbReference>
<evidence type="ECO:0008006" key="3">
    <source>
        <dbReference type="Google" id="ProtNLM"/>
    </source>
</evidence>
<name>A0ABN9XN86_9DINO</name>
<evidence type="ECO:0000313" key="2">
    <source>
        <dbReference type="Proteomes" id="UP001189429"/>
    </source>
</evidence>
<accession>A0ABN9XN86</accession>
<evidence type="ECO:0000313" key="1">
    <source>
        <dbReference type="EMBL" id="CAK0900008.1"/>
    </source>
</evidence>
<gene>
    <name evidence="1" type="ORF">PCOR1329_LOCUS77413</name>
</gene>
<comment type="caution">
    <text evidence="1">The sequence shown here is derived from an EMBL/GenBank/DDBJ whole genome shotgun (WGS) entry which is preliminary data.</text>
</comment>
<reference evidence="1" key="1">
    <citation type="submission" date="2023-10" db="EMBL/GenBank/DDBJ databases">
        <authorList>
            <person name="Chen Y."/>
            <person name="Shah S."/>
            <person name="Dougan E. K."/>
            <person name="Thang M."/>
            <person name="Chan C."/>
        </authorList>
    </citation>
    <scope>NUCLEOTIDE SEQUENCE [LARGE SCALE GENOMIC DNA]</scope>
</reference>